<comment type="caution">
    <text evidence="2">The sequence shown here is derived from an EMBL/GenBank/DDBJ whole genome shotgun (WGS) entry which is preliminary data.</text>
</comment>
<feature type="region of interest" description="Disordered" evidence="1">
    <location>
        <begin position="1"/>
        <end position="57"/>
    </location>
</feature>
<accession>A0ABR4WYA1</accession>
<feature type="region of interest" description="Disordered" evidence="1">
    <location>
        <begin position="135"/>
        <end position="168"/>
    </location>
</feature>
<reference evidence="2 3" key="1">
    <citation type="journal article" date="2014" name="PLoS ONE">
        <title>Identification and Characterization of a New Erythromycin Biosynthetic Gene Cluster in Actinopolyspora erythraea YIM90600, a Novel Erythronolide-Producing Halophilic Actinomycete Isolated from Salt Field.</title>
        <authorList>
            <person name="Chen D."/>
            <person name="Feng J."/>
            <person name="Huang L."/>
            <person name="Zhang Q."/>
            <person name="Wu J."/>
            <person name="Zhu X."/>
            <person name="Duan Y."/>
            <person name="Xu Z."/>
        </authorList>
    </citation>
    <scope>NUCLEOTIDE SEQUENCE [LARGE SCALE GENOMIC DNA]</scope>
    <source>
        <strain evidence="2 3">YIM90600</strain>
    </source>
</reference>
<feature type="compositionally biased region" description="Polar residues" evidence="1">
    <location>
        <begin position="1"/>
        <end position="10"/>
    </location>
</feature>
<organism evidence="2 3">
    <name type="scientific">Actinopolyspora erythraea</name>
    <dbReference type="NCBI Taxonomy" id="414996"/>
    <lineage>
        <taxon>Bacteria</taxon>
        <taxon>Bacillati</taxon>
        <taxon>Actinomycetota</taxon>
        <taxon>Actinomycetes</taxon>
        <taxon>Actinopolysporales</taxon>
        <taxon>Actinopolysporaceae</taxon>
        <taxon>Actinopolyspora</taxon>
    </lineage>
</organism>
<dbReference type="EMBL" id="JPMV01000053">
    <property type="protein sequence ID" value="KGI79306.1"/>
    <property type="molecule type" value="Genomic_DNA"/>
</dbReference>
<evidence type="ECO:0000313" key="3">
    <source>
        <dbReference type="Proteomes" id="UP000029737"/>
    </source>
</evidence>
<sequence length="168" mass="19228">MTEDTVTVEQEGQDRPKRSQRGRRTSSAAKQHLRQLRNAKKELDSERAERERREDAALSRYAEAAARVEVIEQQRRQKVEDLERQITETNEKAQVQVSETESEKLAALRELNELGRSAEELSRLFEIPVKRVRSMLRDQKSTRQSTTAPTDEEEQVQSGDAVGQPAIG</sequence>
<name>A0ABR4WYA1_9ACTN</name>
<proteinExistence type="predicted"/>
<evidence type="ECO:0000256" key="1">
    <source>
        <dbReference type="SAM" id="MobiDB-lite"/>
    </source>
</evidence>
<keyword evidence="3" id="KW-1185">Reference proteome</keyword>
<evidence type="ECO:0000313" key="2">
    <source>
        <dbReference type="EMBL" id="KGI79306.1"/>
    </source>
</evidence>
<feature type="compositionally biased region" description="Basic and acidic residues" evidence="1">
    <location>
        <begin position="39"/>
        <end position="57"/>
    </location>
</feature>
<gene>
    <name evidence="2" type="ORF">IL38_24310</name>
</gene>
<dbReference type="Proteomes" id="UP000029737">
    <property type="component" value="Unassembled WGS sequence"/>
</dbReference>
<dbReference type="RefSeq" id="WP_043579063.1">
    <property type="nucleotide sequence ID" value="NZ_KN214182.1"/>
</dbReference>
<protein>
    <submittedName>
        <fullName evidence="2">Uncharacterized protein</fullName>
    </submittedName>
</protein>